<sequence length="279" mass="31290">MSPNEEPLVPSIISMEIDDDNETESEYRLRIGHRVKYLKVAAATFDRATLSFPIAHLPPLPYEDDSWTVASISRNVESGQLRTSLSGQQLAGVRNIWHGVRVDVLNLSRVERLTAATFEAVVCESTTPSMAPPPPSPPPTVIAKIARFEWEIPRIERETRAYQLLQQREPDLAPRFLGHIHEGGRVMGFMLEKLEDRRDASIGDLDECERALGKFHGLGMLHGDVNRYNFLVGTDGVKLIDFERFEEDAAEEGRAREMQSLRAEFVDQSGRGAGFVFSG</sequence>
<organism evidence="1 2">
    <name type="scientific">Melanomma pulvis-pyrius CBS 109.77</name>
    <dbReference type="NCBI Taxonomy" id="1314802"/>
    <lineage>
        <taxon>Eukaryota</taxon>
        <taxon>Fungi</taxon>
        <taxon>Dikarya</taxon>
        <taxon>Ascomycota</taxon>
        <taxon>Pezizomycotina</taxon>
        <taxon>Dothideomycetes</taxon>
        <taxon>Pleosporomycetidae</taxon>
        <taxon>Pleosporales</taxon>
        <taxon>Melanommataceae</taxon>
        <taxon>Melanomma</taxon>
    </lineage>
</organism>
<name>A0A6A6WZG0_9PLEO</name>
<dbReference type="InterPro" id="IPR011009">
    <property type="entry name" value="Kinase-like_dom_sf"/>
</dbReference>
<dbReference type="SUPFAM" id="SSF56112">
    <property type="entry name" value="Protein kinase-like (PK-like)"/>
    <property type="match status" value="1"/>
</dbReference>
<dbReference type="OrthoDB" id="2687876at2759"/>
<proteinExistence type="predicted"/>
<dbReference type="Gene3D" id="1.10.510.10">
    <property type="entry name" value="Transferase(Phosphotransferase) domain 1"/>
    <property type="match status" value="1"/>
</dbReference>
<accession>A0A6A6WZG0</accession>
<evidence type="ECO:0000313" key="1">
    <source>
        <dbReference type="EMBL" id="KAF2789273.1"/>
    </source>
</evidence>
<keyword evidence="2" id="KW-1185">Reference proteome</keyword>
<reference evidence="1" key="1">
    <citation type="journal article" date="2020" name="Stud. Mycol.">
        <title>101 Dothideomycetes genomes: a test case for predicting lifestyles and emergence of pathogens.</title>
        <authorList>
            <person name="Haridas S."/>
            <person name="Albert R."/>
            <person name="Binder M."/>
            <person name="Bloem J."/>
            <person name="Labutti K."/>
            <person name="Salamov A."/>
            <person name="Andreopoulos B."/>
            <person name="Baker S."/>
            <person name="Barry K."/>
            <person name="Bills G."/>
            <person name="Bluhm B."/>
            <person name="Cannon C."/>
            <person name="Castanera R."/>
            <person name="Culley D."/>
            <person name="Daum C."/>
            <person name="Ezra D."/>
            <person name="Gonzalez J."/>
            <person name="Henrissat B."/>
            <person name="Kuo A."/>
            <person name="Liang C."/>
            <person name="Lipzen A."/>
            <person name="Lutzoni F."/>
            <person name="Magnuson J."/>
            <person name="Mondo S."/>
            <person name="Nolan M."/>
            <person name="Ohm R."/>
            <person name="Pangilinan J."/>
            <person name="Park H.-J."/>
            <person name="Ramirez L."/>
            <person name="Alfaro M."/>
            <person name="Sun H."/>
            <person name="Tritt A."/>
            <person name="Yoshinaga Y."/>
            <person name="Zwiers L.-H."/>
            <person name="Turgeon B."/>
            <person name="Goodwin S."/>
            <person name="Spatafora J."/>
            <person name="Crous P."/>
            <person name="Grigoriev I."/>
        </authorList>
    </citation>
    <scope>NUCLEOTIDE SEQUENCE</scope>
    <source>
        <strain evidence="1">CBS 109.77</strain>
    </source>
</reference>
<dbReference type="AlphaFoldDB" id="A0A6A6WZG0"/>
<dbReference type="EMBL" id="MU002150">
    <property type="protein sequence ID" value="KAF2789273.1"/>
    <property type="molecule type" value="Genomic_DNA"/>
</dbReference>
<protein>
    <submittedName>
        <fullName evidence="1">Alpha-galactosidase A</fullName>
    </submittedName>
</protein>
<dbReference type="Proteomes" id="UP000799757">
    <property type="component" value="Unassembled WGS sequence"/>
</dbReference>
<evidence type="ECO:0000313" key="2">
    <source>
        <dbReference type="Proteomes" id="UP000799757"/>
    </source>
</evidence>
<gene>
    <name evidence="1" type="ORF">K505DRAFT_365762</name>
</gene>